<evidence type="ECO:0000313" key="2">
    <source>
        <dbReference type="Proteomes" id="UP000316426"/>
    </source>
</evidence>
<accession>A0A518K275</accession>
<dbReference type="InterPro" id="IPR027417">
    <property type="entry name" value="P-loop_NTPase"/>
</dbReference>
<dbReference type="EMBL" id="CP036349">
    <property type="protein sequence ID" value="QDV71869.1"/>
    <property type="molecule type" value="Genomic_DNA"/>
</dbReference>
<dbReference type="SUPFAM" id="SSF52540">
    <property type="entry name" value="P-loop containing nucleoside triphosphate hydrolases"/>
    <property type="match status" value="1"/>
</dbReference>
<gene>
    <name evidence="1" type="ORF">Spa11_00380</name>
</gene>
<sequence length="520" mass="57583">MLIPKEPVARPGGHFKEGLFCGVTRRRDTGSPRAFVCRENHWNIFGRNGSAKFVSNGAFVSAFNRRGGGLFISPKSDEWTNFGVQRGADPRLWERSQSLGRSLGVNPVVTRDPPRVTASWFVPNGRCFIVAPENDSQFEGSCWNPLMDCGIAPEGAAIPEAWSRLIAVCGSPFPAADPGSNRDSFWWQSPTAALAAASAFILCTDPRPGHWNLAYALRWVLGYDENPGRFGYDEHGRLKVAVGSPLMQQVHFREMAMASELLDGQVAMAGNALLQMGEKTFGGVNAELQAKANFLVDPRYQRVMGRSDFSLEEIGADPEWPVSAYFSPVAGEGEEPLAFLRMAYRLGSQIFLKRDFKPEHPIVVVGDEIGSSWGRGLRHEVLNLHTYGRFRNVMCINYWQDLSQTYSALGREGAQTALANSAQMFFGGACREGREYLRERLGEKTIHIGGFGRQRERRQVELASSDAIDRDLNMGSSLAYVLPSSSRPVCVRRVAFKTIRTPEGAVYEGLPGVRGHYSEF</sequence>
<proteinExistence type="predicted"/>
<dbReference type="Proteomes" id="UP000316426">
    <property type="component" value="Chromosome"/>
</dbReference>
<keyword evidence="2" id="KW-1185">Reference proteome</keyword>
<name>A0A518K275_9BACT</name>
<protein>
    <submittedName>
        <fullName evidence="1">Type IV secretory system Conjugative DNA transfer</fullName>
    </submittedName>
</protein>
<organism evidence="1 2">
    <name type="scientific">Botrimarina mediterranea</name>
    <dbReference type="NCBI Taxonomy" id="2528022"/>
    <lineage>
        <taxon>Bacteria</taxon>
        <taxon>Pseudomonadati</taxon>
        <taxon>Planctomycetota</taxon>
        <taxon>Planctomycetia</taxon>
        <taxon>Pirellulales</taxon>
        <taxon>Lacipirellulaceae</taxon>
        <taxon>Botrimarina</taxon>
    </lineage>
</organism>
<evidence type="ECO:0000313" key="1">
    <source>
        <dbReference type="EMBL" id="QDV71869.1"/>
    </source>
</evidence>
<reference evidence="1 2" key="1">
    <citation type="submission" date="2019-02" db="EMBL/GenBank/DDBJ databases">
        <title>Deep-cultivation of Planctomycetes and their phenomic and genomic characterization uncovers novel biology.</title>
        <authorList>
            <person name="Wiegand S."/>
            <person name="Jogler M."/>
            <person name="Boedeker C."/>
            <person name="Pinto D."/>
            <person name="Vollmers J."/>
            <person name="Rivas-Marin E."/>
            <person name="Kohn T."/>
            <person name="Peeters S.H."/>
            <person name="Heuer A."/>
            <person name="Rast P."/>
            <person name="Oberbeckmann S."/>
            <person name="Bunk B."/>
            <person name="Jeske O."/>
            <person name="Meyerdierks A."/>
            <person name="Storesund J.E."/>
            <person name="Kallscheuer N."/>
            <person name="Luecker S."/>
            <person name="Lage O.M."/>
            <person name="Pohl T."/>
            <person name="Merkel B.J."/>
            <person name="Hornburger P."/>
            <person name="Mueller R.-W."/>
            <person name="Bruemmer F."/>
            <person name="Labrenz M."/>
            <person name="Spormann A.M."/>
            <person name="Op den Camp H."/>
            <person name="Overmann J."/>
            <person name="Amann R."/>
            <person name="Jetten M.S.M."/>
            <person name="Mascher T."/>
            <person name="Medema M.H."/>
            <person name="Devos D.P."/>
            <person name="Kaster A.-K."/>
            <person name="Ovreas L."/>
            <person name="Rohde M."/>
            <person name="Galperin M.Y."/>
            <person name="Jogler C."/>
        </authorList>
    </citation>
    <scope>NUCLEOTIDE SEQUENCE [LARGE SCALE GENOMIC DNA]</scope>
    <source>
        <strain evidence="1 2">Spa11</strain>
    </source>
</reference>
<dbReference type="AlphaFoldDB" id="A0A518K275"/>
<dbReference type="KEGG" id="bmei:Spa11_00380"/>
<dbReference type="Gene3D" id="3.40.50.300">
    <property type="entry name" value="P-loop containing nucleotide triphosphate hydrolases"/>
    <property type="match status" value="1"/>
</dbReference>
<dbReference type="RefSeq" id="WP_197529614.1">
    <property type="nucleotide sequence ID" value="NZ_CP036349.1"/>
</dbReference>